<evidence type="ECO:0000313" key="2">
    <source>
        <dbReference type="EMBL" id="KAA0164259.1"/>
    </source>
</evidence>
<protein>
    <recommendedName>
        <fullName evidence="1">RIIa domain-containing protein</fullName>
    </recommendedName>
</protein>
<evidence type="ECO:0000259" key="1">
    <source>
        <dbReference type="Pfam" id="PF02197"/>
    </source>
</evidence>
<comment type="caution">
    <text evidence="3">The sequence shown here is derived from an EMBL/GenBank/DDBJ whole genome shotgun (WGS) entry which is preliminary data.</text>
</comment>
<dbReference type="InterPro" id="IPR003117">
    <property type="entry name" value="cAMP_dep_PK_reg_su_I/II_a/b"/>
</dbReference>
<dbReference type="EMBL" id="VLTM01000018">
    <property type="protein sequence ID" value="KAA0164259.1"/>
    <property type="molecule type" value="Genomic_DNA"/>
</dbReference>
<evidence type="ECO:0000313" key="5">
    <source>
        <dbReference type="Proteomes" id="UP000325113"/>
    </source>
</evidence>
<sequence>MADSQPPLSFEQVNQLKAKRADVEDGLRAWVGAHPELRRMMSDLVAAVLRDKPEDPVAFAKEWVAALDTGEA</sequence>
<dbReference type="Pfam" id="PF02197">
    <property type="entry name" value="RIIa"/>
    <property type="match status" value="1"/>
</dbReference>
<reference evidence="4 5" key="1">
    <citation type="submission" date="2019-07" db="EMBL/GenBank/DDBJ databases">
        <title>Genomes of Cafeteria roenbergensis.</title>
        <authorList>
            <person name="Fischer M.G."/>
            <person name="Hackl T."/>
            <person name="Roman M."/>
        </authorList>
    </citation>
    <scope>NUCLEOTIDE SEQUENCE [LARGE SCALE GENOMIC DNA]</scope>
    <source>
        <strain evidence="2 5">Cflag</strain>
        <strain evidence="3 4">RCC970-E3</strain>
    </source>
</reference>
<dbReference type="Gene3D" id="1.20.890.10">
    <property type="entry name" value="cAMP-dependent protein kinase regulatory subunit, dimerization-anchoring domain"/>
    <property type="match status" value="1"/>
</dbReference>
<dbReference type="AlphaFoldDB" id="A0A5A8DTK0"/>
<feature type="domain" description="RIIa" evidence="1">
    <location>
        <begin position="37"/>
        <end position="63"/>
    </location>
</feature>
<proteinExistence type="predicted"/>
<evidence type="ECO:0000313" key="3">
    <source>
        <dbReference type="EMBL" id="KAA0168713.1"/>
    </source>
</evidence>
<name>A0A5A8DTK0_CAFRO</name>
<dbReference type="Proteomes" id="UP000324907">
    <property type="component" value="Unassembled WGS sequence"/>
</dbReference>
<accession>A0A5A8DTK0</accession>
<dbReference type="SUPFAM" id="SSF47391">
    <property type="entry name" value="Dimerization-anchoring domain of cAMP-dependent PK regulatory subunit"/>
    <property type="match status" value="1"/>
</dbReference>
<gene>
    <name evidence="3" type="ORF">FNF28_02450</name>
    <name evidence="2" type="ORF">FNF31_02495</name>
</gene>
<dbReference type="EMBL" id="VLTL01000027">
    <property type="protein sequence ID" value="KAA0168713.1"/>
    <property type="molecule type" value="Genomic_DNA"/>
</dbReference>
<dbReference type="Proteomes" id="UP000325113">
    <property type="component" value="Unassembled WGS sequence"/>
</dbReference>
<evidence type="ECO:0000313" key="4">
    <source>
        <dbReference type="Proteomes" id="UP000324907"/>
    </source>
</evidence>
<organism evidence="3 4">
    <name type="scientific">Cafeteria roenbergensis</name>
    <name type="common">Marine flagellate</name>
    <dbReference type="NCBI Taxonomy" id="33653"/>
    <lineage>
        <taxon>Eukaryota</taxon>
        <taxon>Sar</taxon>
        <taxon>Stramenopiles</taxon>
        <taxon>Bigyra</taxon>
        <taxon>Opalozoa</taxon>
        <taxon>Bicosoecida</taxon>
        <taxon>Cafeteriaceae</taxon>
        <taxon>Cafeteria</taxon>
    </lineage>
</organism>